<feature type="domain" description="Penicillin-binding protein dimerisation" evidence="6">
    <location>
        <begin position="63"/>
        <end position="227"/>
    </location>
</feature>
<dbReference type="GO" id="GO:0051301">
    <property type="term" value="P:cell division"/>
    <property type="evidence" value="ECO:0007669"/>
    <property type="project" value="UniProtKB-KW"/>
</dbReference>
<feature type="domain" description="Penicillin-binding protein transpeptidase" evidence="5">
    <location>
        <begin position="276"/>
        <end position="591"/>
    </location>
</feature>
<dbReference type="RefSeq" id="WP_209844258.1">
    <property type="nucleotide sequence ID" value="NZ_CBCRVE010000001.1"/>
</dbReference>
<keyword evidence="8" id="KW-1185">Reference proteome</keyword>
<dbReference type="SUPFAM" id="SSF56601">
    <property type="entry name" value="beta-lactamase/transpeptidase-like"/>
    <property type="match status" value="1"/>
</dbReference>
<dbReference type="InterPro" id="IPR001460">
    <property type="entry name" value="PCN-bd_Tpept"/>
</dbReference>
<sequence>MSFQGKRRIFIILISITLILFILTLRLGWIQFVTVNRAVTTSGRSLEEMSVLQRERGIVLDTGRGQFVDRSGAPLTGKVIWTAILFPVSHGHHEENHYGQIAKLLGTTSEQLKRTWHSLTQPFIWTDSNTHLPLSLSFPQVQQLKKLNIAGLEVAPYVQRYDNHLSGMQWLGFVSQQPELIRSLYKKESDLEHTMPLTTEVGSAGLEKSFDPFLRGIGSTIISYTVDGKKQPMYGLGTRLIAQHNKYYPLRIKTTVDMKLQQKIEVLTERIGMKEGAIVVLDTSNSDVAAMISKPFYNPNQIDLQMGNWSNRALKAAVPGSIFKTVIAAAALEDGISSPTETFHCSGQYGKYGLACWKEGGHGDLTLAEAYAESCNVVFATLAERLGGERIEEVASQLGLGRVIGWQDNSFMGFELFKQFDHEEAGQIFAGGTPKEDDGVKVQTGIGQRDVLVTPLQAANMVVTLLQGGQIHAPRLVTEIQYNNGQTMTSFQPHLLSSPYGGISPRTANIILEMMRGVVTDGTGASLQRAKWTVAGKSGTAQVTVNGKPRNNQWFIGYGPTDHPHYAVAVLVQNRSPESSNQATLLFREVMNILASS</sequence>
<dbReference type="PANTHER" id="PTHR30627">
    <property type="entry name" value="PEPTIDOGLYCAN D,D-TRANSPEPTIDASE"/>
    <property type="match status" value="1"/>
</dbReference>
<organism evidence="7 8">
    <name type="scientific">Paenibacillus sediminis</name>
    <dbReference type="NCBI Taxonomy" id="664909"/>
    <lineage>
        <taxon>Bacteria</taxon>
        <taxon>Bacillati</taxon>
        <taxon>Bacillota</taxon>
        <taxon>Bacilli</taxon>
        <taxon>Bacillales</taxon>
        <taxon>Paenibacillaceae</taxon>
        <taxon>Paenibacillus</taxon>
    </lineage>
</organism>
<dbReference type="Pfam" id="PF03717">
    <property type="entry name" value="PBP_dimer"/>
    <property type="match status" value="1"/>
</dbReference>
<evidence type="ECO:0000256" key="1">
    <source>
        <dbReference type="ARBA" id="ARBA00004370"/>
    </source>
</evidence>
<evidence type="ECO:0000256" key="2">
    <source>
        <dbReference type="ARBA" id="ARBA00007171"/>
    </source>
</evidence>
<comment type="similarity">
    <text evidence="2">Belongs to the transpeptidase family.</text>
</comment>
<comment type="caution">
    <text evidence="7">The sequence shown here is derived from an EMBL/GenBank/DDBJ whole genome shotgun (WGS) entry which is preliminary data.</text>
</comment>
<dbReference type="InterPro" id="IPR012338">
    <property type="entry name" value="Beta-lactam/transpept-like"/>
</dbReference>
<feature type="transmembrane region" description="Helical" evidence="4">
    <location>
        <begin position="9"/>
        <end position="29"/>
    </location>
</feature>
<keyword evidence="4" id="KW-0812">Transmembrane</keyword>
<evidence type="ECO:0000313" key="8">
    <source>
        <dbReference type="Proteomes" id="UP001519273"/>
    </source>
</evidence>
<dbReference type="InterPro" id="IPR050515">
    <property type="entry name" value="Beta-lactam/transpept"/>
</dbReference>
<dbReference type="PANTHER" id="PTHR30627:SF24">
    <property type="entry name" value="PENICILLIN-BINDING PROTEIN 4B"/>
    <property type="match status" value="1"/>
</dbReference>
<dbReference type="Gene3D" id="3.90.1310.10">
    <property type="entry name" value="Penicillin-binding protein 2a (Domain 2)"/>
    <property type="match status" value="1"/>
</dbReference>
<evidence type="ECO:0000256" key="3">
    <source>
        <dbReference type="ARBA" id="ARBA00023136"/>
    </source>
</evidence>
<keyword evidence="7" id="KW-0132">Cell division</keyword>
<dbReference type="Pfam" id="PF00905">
    <property type="entry name" value="Transpeptidase"/>
    <property type="match status" value="1"/>
</dbReference>
<keyword evidence="4" id="KW-1133">Transmembrane helix</keyword>
<evidence type="ECO:0000259" key="6">
    <source>
        <dbReference type="Pfam" id="PF03717"/>
    </source>
</evidence>
<dbReference type="EMBL" id="JAGGKP010000001">
    <property type="protein sequence ID" value="MBP1935192.1"/>
    <property type="molecule type" value="Genomic_DNA"/>
</dbReference>
<dbReference type="InterPro" id="IPR005311">
    <property type="entry name" value="PBP_dimer"/>
</dbReference>
<accession>A0ABS4GY43</accession>
<dbReference type="SUPFAM" id="SSF56519">
    <property type="entry name" value="Penicillin binding protein dimerisation domain"/>
    <property type="match status" value="1"/>
</dbReference>
<evidence type="ECO:0000313" key="7">
    <source>
        <dbReference type="EMBL" id="MBP1935192.1"/>
    </source>
</evidence>
<dbReference type="InterPro" id="IPR036138">
    <property type="entry name" value="PBP_dimer_sf"/>
</dbReference>
<protein>
    <submittedName>
        <fullName evidence="7">Cell division protein FtsI/penicillin-binding protein 2</fullName>
    </submittedName>
</protein>
<keyword evidence="3 4" id="KW-0472">Membrane</keyword>
<evidence type="ECO:0000256" key="4">
    <source>
        <dbReference type="SAM" id="Phobius"/>
    </source>
</evidence>
<proteinExistence type="inferred from homology"/>
<evidence type="ECO:0000259" key="5">
    <source>
        <dbReference type="Pfam" id="PF00905"/>
    </source>
</evidence>
<comment type="subcellular location">
    <subcellularLocation>
        <location evidence="1">Membrane</location>
    </subcellularLocation>
</comment>
<dbReference type="Proteomes" id="UP001519273">
    <property type="component" value="Unassembled WGS sequence"/>
</dbReference>
<dbReference type="Gene3D" id="3.40.710.10">
    <property type="entry name" value="DD-peptidase/beta-lactamase superfamily"/>
    <property type="match status" value="1"/>
</dbReference>
<gene>
    <name evidence="7" type="ORF">J2Z20_000053</name>
</gene>
<name>A0ABS4GY43_9BACL</name>
<keyword evidence="7" id="KW-0131">Cell cycle</keyword>
<reference evidence="7 8" key="1">
    <citation type="submission" date="2021-03" db="EMBL/GenBank/DDBJ databases">
        <title>Genomic Encyclopedia of Type Strains, Phase IV (KMG-IV): sequencing the most valuable type-strain genomes for metagenomic binning, comparative biology and taxonomic classification.</title>
        <authorList>
            <person name="Goeker M."/>
        </authorList>
    </citation>
    <scope>NUCLEOTIDE SEQUENCE [LARGE SCALE GENOMIC DNA]</scope>
    <source>
        <strain evidence="7 8">DSM 23491</strain>
    </source>
</reference>